<dbReference type="Gene3D" id="3.90.105.10">
    <property type="entry name" value="Molybdopterin biosynthesis moea protein, domain 2"/>
    <property type="match status" value="1"/>
</dbReference>
<dbReference type="Gene3D" id="3.40.980.10">
    <property type="entry name" value="MoaB/Mog-like domain"/>
    <property type="match status" value="1"/>
</dbReference>
<dbReference type="AlphaFoldDB" id="J5WKX8"/>
<dbReference type="InterPro" id="IPR005110">
    <property type="entry name" value="MoeA_linker/N"/>
</dbReference>
<evidence type="ECO:0000313" key="10">
    <source>
        <dbReference type="Proteomes" id="UP000005244"/>
    </source>
</evidence>
<organism evidence="9 10">
    <name type="scientific">Peptoanaerobacter stomatis</name>
    <dbReference type="NCBI Taxonomy" id="796937"/>
    <lineage>
        <taxon>Bacteria</taxon>
        <taxon>Bacillati</taxon>
        <taxon>Bacillota</taxon>
        <taxon>Clostridia</taxon>
        <taxon>Peptostreptococcales</taxon>
        <taxon>Filifactoraceae</taxon>
        <taxon>Peptoanaerobacter</taxon>
    </lineage>
</organism>
<protein>
    <recommendedName>
        <fullName evidence="4 7">Molybdopterin molybdenumtransferase</fullName>
        <ecNumber evidence="3 7">2.10.1.1</ecNumber>
    </recommendedName>
</protein>
<comment type="similarity">
    <text evidence="2 7">Belongs to the MoeA family.</text>
</comment>
<dbReference type="Gene3D" id="2.40.340.10">
    <property type="entry name" value="MoeA, C-terminal, domain IV"/>
    <property type="match status" value="1"/>
</dbReference>
<comment type="function">
    <text evidence="1 7">Catalyzes the insertion of molybdate into adenylated molybdopterin with the concomitant release of AMP.</text>
</comment>
<reference evidence="9 10" key="1">
    <citation type="submission" date="2012-07" db="EMBL/GenBank/DDBJ databases">
        <authorList>
            <person name="Durkin A.S."/>
            <person name="McCorrison J."/>
            <person name="Torralba M."/>
            <person name="Gillis M."/>
            <person name="Methe B."/>
            <person name="Sutton G."/>
            <person name="Nelson K.E."/>
        </authorList>
    </citation>
    <scope>NUCLEOTIDE SEQUENCE [LARGE SCALE GENOMIC DNA]</scope>
    <source>
        <strain evidence="9 10">OBRC8</strain>
    </source>
</reference>
<keyword evidence="7" id="KW-0501">Molybdenum cofactor biosynthesis</keyword>
<dbReference type="InterPro" id="IPR038987">
    <property type="entry name" value="MoeA-like"/>
</dbReference>
<comment type="pathway">
    <text evidence="7">Cofactor biosynthesis; molybdopterin biosynthesis.</text>
</comment>
<sequence>MAKLKQKDSAYLCRDKFATRAETLEKLINLWHFEKKIESIELKLSSGRICSEDIFSKNTLPVCRAAGADGVAVRYVDFENGIPDFSNWREGQDYVAADMGDDFDDKFDTVLWIEDFQFSNQGKIIAITPSDEVFKGHLVKQKGAMLQKDELVLKKGDIINPFRLGLLASAGIKNINVYKKPVIAYIPSGNELVMAGSEVKRGENIESNSLMVEYMLQQWGAETEIFPIVKDEKSELEKVIDKALKIADIILLNGGSSMGTEDYSSSLLAEKSEYLQHGVRSIPGIPVAVAVINGKPVVNLPGPPFAAWCTLDWCVKGLISNYYGREFMPRPKINARLKNSIQKPLVHEMYVRLKLEKIGEEYNALPISDKMRYSEIAISWNALFIAPIGKEKWEIDEIIEVELLDV</sequence>
<dbReference type="InterPro" id="IPR036135">
    <property type="entry name" value="MoeA_linker/N_sf"/>
</dbReference>
<evidence type="ECO:0000256" key="5">
    <source>
        <dbReference type="ARBA" id="ARBA00022505"/>
    </source>
</evidence>
<dbReference type="InterPro" id="IPR036688">
    <property type="entry name" value="MoeA_C_domain_IV_sf"/>
</dbReference>
<name>J5WKX8_9FIRM</name>
<feature type="domain" description="MoaB/Mog" evidence="8">
    <location>
        <begin position="184"/>
        <end position="321"/>
    </location>
</feature>
<keyword evidence="7" id="KW-0460">Magnesium</keyword>
<comment type="cofactor">
    <cofactor evidence="7">
        <name>Mg(2+)</name>
        <dbReference type="ChEBI" id="CHEBI:18420"/>
    </cofactor>
</comment>
<dbReference type="InterPro" id="IPR036425">
    <property type="entry name" value="MoaB/Mog-like_dom_sf"/>
</dbReference>
<dbReference type="PANTHER" id="PTHR10192">
    <property type="entry name" value="MOLYBDOPTERIN BIOSYNTHESIS PROTEIN"/>
    <property type="match status" value="1"/>
</dbReference>
<comment type="caution">
    <text evidence="9">The sequence shown here is derived from an EMBL/GenBank/DDBJ whole genome shotgun (WGS) entry which is preliminary data.</text>
</comment>
<keyword evidence="7" id="KW-0808">Transferase</keyword>
<dbReference type="EC" id="2.10.1.1" evidence="3 7"/>
<accession>J5WKX8</accession>
<dbReference type="UniPathway" id="UPA00344"/>
<evidence type="ECO:0000256" key="7">
    <source>
        <dbReference type="RuleBase" id="RU365090"/>
    </source>
</evidence>
<dbReference type="Proteomes" id="UP000005244">
    <property type="component" value="Unassembled WGS sequence"/>
</dbReference>
<comment type="catalytic activity">
    <reaction evidence="6">
        <text>adenylyl-molybdopterin + molybdate = Mo-molybdopterin + AMP + H(+)</text>
        <dbReference type="Rhea" id="RHEA:35047"/>
        <dbReference type="ChEBI" id="CHEBI:15378"/>
        <dbReference type="ChEBI" id="CHEBI:36264"/>
        <dbReference type="ChEBI" id="CHEBI:62727"/>
        <dbReference type="ChEBI" id="CHEBI:71302"/>
        <dbReference type="ChEBI" id="CHEBI:456215"/>
        <dbReference type="EC" id="2.10.1.1"/>
    </reaction>
</comment>
<keyword evidence="5 7" id="KW-0500">Molybdenum</keyword>
<evidence type="ECO:0000256" key="3">
    <source>
        <dbReference type="ARBA" id="ARBA00013269"/>
    </source>
</evidence>
<dbReference type="GO" id="GO:0005737">
    <property type="term" value="C:cytoplasm"/>
    <property type="evidence" value="ECO:0007669"/>
    <property type="project" value="TreeGrafter"/>
</dbReference>
<gene>
    <name evidence="9" type="ORF">HMPREF1143_1443</name>
</gene>
<evidence type="ECO:0000256" key="1">
    <source>
        <dbReference type="ARBA" id="ARBA00002901"/>
    </source>
</evidence>
<keyword evidence="10" id="KW-1185">Reference proteome</keyword>
<dbReference type="GO" id="GO:0046872">
    <property type="term" value="F:metal ion binding"/>
    <property type="evidence" value="ECO:0007669"/>
    <property type="project" value="UniProtKB-UniRule"/>
</dbReference>
<evidence type="ECO:0000313" key="9">
    <source>
        <dbReference type="EMBL" id="EJU22707.1"/>
    </source>
</evidence>
<proteinExistence type="inferred from homology"/>
<dbReference type="PANTHER" id="PTHR10192:SF5">
    <property type="entry name" value="GEPHYRIN"/>
    <property type="match status" value="1"/>
</dbReference>
<evidence type="ECO:0000256" key="4">
    <source>
        <dbReference type="ARBA" id="ARBA00021108"/>
    </source>
</evidence>
<dbReference type="InterPro" id="IPR001453">
    <property type="entry name" value="MoaB/Mog_dom"/>
</dbReference>
<dbReference type="Pfam" id="PF00994">
    <property type="entry name" value="MoCF_biosynth"/>
    <property type="match status" value="1"/>
</dbReference>
<evidence type="ECO:0000256" key="2">
    <source>
        <dbReference type="ARBA" id="ARBA00010763"/>
    </source>
</evidence>
<dbReference type="GO" id="GO:0006777">
    <property type="term" value="P:Mo-molybdopterin cofactor biosynthetic process"/>
    <property type="evidence" value="ECO:0007669"/>
    <property type="project" value="UniProtKB-UniRule"/>
</dbReference>
<keyword evidence="7" id="KW-0479">Metal-binding</keyword>
<dbReference type="SUPFAM" id="SSF63882">
    <property type="entry name" value="MoeA N-terminal region -like"/>
    <property type="match status" value="1"/>
</dbReference>
<dbReference type="RefSeq" id="WP_009530950.1">
    <property type="nucleotide sequence ID" value="NZ_ALNK01000020.1"/>
</dbReference>
<dbReference type="Gene3D" id="2.170.190.11">
    <property type="entry name" value="Molybdopterin biosynthesis moea protein, domain 3"/>
    <property type="match status" value="1"/>
</dbReference>
<dbReference type="SUPFAM" id="SSF53218">
    <property type="entry name" value="Molybdenum cofactor biosynthesis proteins"/>
    <property type="match status" value="1"/>
</dbReference>
<dbReference type="GO" id="GO:0061599">
    <property type="term" value="F:molybdopterin molybdotransferase activity"/>
    <property type="evidence" value="ECO:0007669"/>
    <property type="project" value="UniProtKB-UniRule"/>
</dbReference>
<dbReference type="EMBL" id="ALNK01000020">
    <property type="protein sequence ID" value="EJU22707.1"/>
    <property type="molecule type" value="Genomic_DNA"/>
</dbReference>
<dbReference type="Pfam" id="PF03453">
    <property type="entry name" value="MoeA_N"/>
    <property type="match status" value="1"/>
</dbReference>
<dbReference type="CDD" id="cd00887">
    <property type="entry name" value="MoeA"/>
    <property type="match status" value="1"/>
</dbReference>
<dbReference type="SMART" id="SM00852">
    <property type="entry name" value="MoCF_biosynth"/>
    <property type="match status" value="1"/>
</dbReference>
<evidence type="ECO:0000256" key="6">
    <source>
        <dbReference type="ARBA" id="ARBA00047317"/>
    </source>
</evidence>
<evidence type="ECO:0000259" key="8">
    <source>
        <dbReference type="SMART" id="SM00852"/>
    </source>
</evidence>